<dbReference type="EMBL" id="DXFW01000023">
    <property type="protein sequence ID" value="HIX06063.1"/>
    <property type="molecule type" value="Genomic_DNA"/>
</dbReference>
<dbReference type="Pfam" id="PF01613">
    <property type="entry name" value="Flavin_Reduct"/>
    <property type="match status" value="1"/>
</dbReference>
<protein>
    <submittedName>
        <fullName evidence="4">Flavin reductase</fullName>
    </submittedName>
</protein>
<dbReference type="InterPro" id="IPR048574">
    <property type="entry name" value="RUBY_RBDX"/>
</dbReference>
<evidence type="ECO:0000313" key="5">
    <source>
        <dbReference type="Proteomes" id="UP000824193"/>
    </source>
</evidence>
<comment type="caution">
    <text evidence="4">The sequence shown here is derived from an EMBL/GenBank/DDBJ whole genome shotgun (WGS) entry which is preliminary data.</text>
</comment>
<comment type="cofactor">
    <cofactor evidence="1">
        <name>Fe(3+)</name>
        <dbReference type="ChEBI" id="CHEBI:29034"/>
    </cofactor>
</comment>
<proteinExistence type="predicted"/>
<dbReference type="Pfam" id="PF21349">
    <property type="entry name" value="RUBY_RBDX"/>
    <property type="match status" value="1"/>
</dbReference>
<dbReference type="PROSITE" id="PS50903">
    <property type="entry name" value="RUBREDOXIN_LIKE"/>
    <property type="match status" value="1"/>
</dbReference>
<dbReference type="GO" id="GO:0042602">
    <property type="term" value="F:riboflavin reductase (NADPH) activity"/>
    <property type="evidence" value="ECO:0007669"/>
    <property type="project" value="TreeGrafter"/>
</dbReference>
<dbReference type="PANTHER" id="PTHR30466">
    <property type="entry name" value="FLAVIN REDUCTASE"/>
    <property type="match status" value="1"/>
</dbReference>
<dbReference type="PANTHER" id="PTHR30466:SF1">
    <property type="entry name" value="FMN REDUCTASE (NADH) RUTF"/>
    <property type="match status" value="1"/>
</dbReference>
<sequence>MDMTALYKLSCGLYVITTVDGGRGVGCVVNTVTQVTAEPVQVMVAINKENFTAGAVQRAGRFAVSVLTESAPMELIGRFGFRSSKDEDKFEGLKAVEFKALPCPAEHVNAVLVCKVKETVDAGTHLLFIAEVEDAETLSKEPSMTYAYYHQVKNGLTPPKASSYQAAAPAPAAVTRWQCSVCGYIYEGEELPAGFTCPVCKQGAEVFKKI</sequence>
<dbReference type="Gene3D" id="2.20.28.10">
    <property type="match status" value="1"/>
</dbReference>
<dbReference type="InterPro" id="IPR050268">
    <property type="entry name" value="NADH-dep_flavin_reductase"/>
</dbReference>
<keyword evidence="2" id="KW-0560">Oxidoreductase</keyword>
<dbReference type="Gene3D" id="2.30.110.10">
    <property type="entry name" value="Electron Transport, Fmn-binding Protein, Chain A"/>
    <property type="match status" value="1"/>
</dbReference>
<evidence type="ECO:0000256" key="1">
    <source>
        <dbReference type="ARBA" id="ARBA00001965"/>
    </source>
</evidence>
<reference evidence="4" key="1">
    <citation type="journal article" date="2021" name="PeerJ">
        <title>Extensive microbial diversity within the chicken gut microbiome revealed by metagenomics and culture.</title>
        <authorList>
            <person name="Gilroy R."/>
            <person name="Ravi A."/>
            <person name="Getino M."/>
            <person name="Pursley I."/>
            <person name="Horton D.L."/>
            <person name="Alikhan N.F."/>
            <person name="Baker D."/>
            <person name="Gharbi K."/>
            <person name="Hall N."/>
            <person name="Watson M."/>
            <person name="Adriaenssens E.M."/>
            <person name="Foster-Nyarko E."/>
            <person name="Jarju S."/>
            <person name="Secka A."/>
            <person name="Antonio M."/>
            <person name="Oren A."/>
            <person name="Chaudhuri R.R."/>
            <person name="La Ragione R."/>
            <person name="Hildebrand F."/>
            <person name="Pallen M.J."/>
        </authorList>
    </citation>
    <scope>NUCLEOTIDE SEQUENCE</scope>
    <source>
        <strain evidence="4">2239</strain>
    </source>
</reference>
<dbReference type="SUPFAM" id="SSF57802">
    <property type="entry name" value="Rubredoxin-like"/>
    <property type="match status" value="1"/>
</dbReference>
<dbReference type="Proteomes" id="UP000824193">
    <property type="component" value="Unassembled WGS sequence"/>
</dbReference>
<dbReference type="SMART" id="SM00903">
    <property type="entry name" value="Flavin_Reduct"/>
    <property type="match status" value="1"/>
</dbReference>
<name>A0A9D1V4Z2_9FIRM</name>
<evidence type="ECO:0000313" key="4">
    <source>
        <dbReference type="EMBL" id="HIX06063.1"/>
    </source>
</evidence>
<organism evidence="4 5">
    <name type="scientific">Candidatus Allofournierella pullicola</name>
    <dbReference type="NCBI Taxonomy" id="2838596"/>
    <lineage>
        <taxon>Bacteria</taxon>
        <taxon>Bacillati</taxon>
        <taxon>Bacillota</taxon>
        <taxon>Clostridia</taxon>
        <taxon>Eubacteriales</taxon>
        <taxon>Oscillospiraceae</taxon>
        <taxon>Allofournierella</taxon>
    </lineage>
</organism>
<dbReference type="AlphaFoldDB" id="A0A9D1V4Z2"/>
<dbReference type="SUPFAM" id="SSF50475">
    <property type="entry name" value="FMN-binding split barrel"/>
    <property type="match status" value="1"/>
</dbReference>
<dbReference type="InterPro" id="IPR012349">
    <property type="entry name" value="Split_barrel_FMN-bd"/>
</dbReference>
<dbReference type="InterPro" id="IPR002563">
    <property type="entry name" value="Flavin_Rdtase-like_dom"/>
</dbReference>
<evidence type="ECO:0000259" key="3">
    <source>
        <dbReference type="PROSITE" id="PS50903"/>
    </source>
</evidence>
<dbReference type="CDD" id="cd00350">
    <property type="entry name" value="rubredoxin_like"/>
    <property type="match status" value="1"/>
</dbReference>
<gene>
    <name evidence="4" type="ORF">H9865_08195</name>
</gene>
<feature type="domain" description="Rubredoxin-like" evidence="3">
    <location>
        <begin position="174"/>
        <end position="210"/>
    </location>
</feature>
<dbReference type="GO" id="GO:0010181">
    <property type="term" value="F:FMN binding"/>
    <property type="evidence" value="ECO:0007669"/>
    <property type="project" value="InterPro"/>
</dbReference>
<reference evidence="4" key="2">
    <citation type="submission" date="2021-04" db="EMBL/GenBank/DDBJ databases">
        <authorList>
            <person name="Gilroy R."/>
        </authorList>
    </citation>
    <scope>NUCLEOTIDE SEQUENCE</scope>
    <source>
        <strain evidence="4">2239</strain>
    </source>
</reference>
<dbReference type="GO" id="GO:0005506">
    <property type="term" value="F:iron ion binding"/>
    <property type="evidence" value="ECO:0007669"/>
    <property type="project" value="InterPro"/>
</dbReference>
<accession>A0A9D1V4Z2</accession>
<evidence type="ECO:0000256" key="2">
    <source>
        <dbReference type="ARBA" id="ARBA00023002"/>
    </source>
</evidence>
<dbReference type="InterPro" id="IPR024934">
    <property type="entry name" value="Rubredoxin-like_dom"/>
</dbReference>